<evidence type="ECO:0000256" key="1">
    <source>
        <dbReference type="SAM" id="MobiDB-lite"/>
    </source>
</evidence>
<dbReference type="InParanoid" id="A0A423PKP2"/>
<protein>
    <submittedName>
        <fullName evidence="2">Uncharacterized protein</fullName>
    </submittedName>
</protein>
<gene>
    <name evidence="2" type="ORF">SAJA_11690</name>
</gene>
<accession>A0A423PKP2</accession>
<reference evidence="2 3" key="1">
    <citation type="submission" date="2013-10" db="EMBL/GenBank/DDBJ databases">
        <title>Salinisphaera japonica YTM-1 Genome Sequencing.</title>
        <authorList>
            <person name="Lai Q."/>
            <person name="Li C."/>
            <person name="Shao Z."/>
        </authorList>
    </citation>
    <scope>NUCLEOTIDE SEQUENCE [LARGE SCALE GENOMIC DNA]</scope>
    <source>
        <strain evidence="2 3">YTM-1</strain>
    </source>
</reference>
<feature type="compositionally biased region" description="Basic and acidic residues" evidence="1">
    <location>
        <begin position="8"/>
        <end position="20"/>
    </location>
</feature>
<dbReference type="AlphaFoldDB" id="A0A423PKP2"/>
<proteinExistence type="predicted"/>
<evidence type="ECO:0000313" key="2">
    <source>
        <dbReference type="EMBL" id="ROO26092.1"/>
    </source>
</evidence>
<name>A0A423PKP2_9GAMM</name>
<sequence>MVATGEHQSARDRRPREHGPPQHRRQPTAFALLVLSIIFGGAVPARADNVIRFVGRVVEATDALDTAPRRDSTRNTLATPPGRAEIARWLRCIRARRPELGVRFEPVDRQRAILRIDYP</sequence>
<organism evidence="2 3">
    <name type="scientific">Salinisphaera japonica YTM-1</name>
    <dbReference type="NCBI Taxonomy" id="1209778"/>
    <lineage>
        <taxon>Bacteria</taxon>
        <taxon>Pseudomonadati</taxon>
        <taxon>Pseudomonadota</taxon>
        <taxon>Gammaproteobacteria</taxon>
        <taxon>Salinisphaerales</taxon>
        <taxon>Salinisphaeraceae</taxon>
        <taxon>Salinisphaera</taxon>
    </lineage>
</organism>
<evidence type="ECO:0000313" key="3">
    <source>
        <dbReference type="Proteomes" id="UP000285310"/>
    </source>
</evidence>
<comment type="caution">
    <text evidence="2">The sequence shown here is derived from an EMBL/GenBank/DDBJ whole genome shotgun (WGS) entry which is preliminary data.</text>
</comment>
<keyword evidence="3" id="KW-1185">Reference proteome</keyword>
<feature type="region of interest" description="Disordered" evidence="1">
    <location>
        <begin position="1"/>
        <end position="25"/>
    </location>
</feature>
<dbReference type="Proteomes" id="UP000285310">
    <property type="component" value="Unassembled WGS sequence"/>
</dbReference>
<dbReference type="EMBL" id="AYKG01000038">
    <property type="protein sequence ID" value="ROO26092.1"/>
    <property type="molecule type" value="Genomic_DNA"/>
</dbReference>